<dbReference type="EnsemblMetazoa" id="PPAI007675-RA">
    <property type="protein sequence ID" value="PPAI007675-PA"/>
    <property type="gene ID" value="PPAI007675"/>
</dbReference>
<dbReference type="EMBL" id="AJVK01061376">
    <property type="status" value="NOT_ANNOTATED_CDS"/>
    <property type="molecule type" value="Genomic_DNA"/>
</dbReference>
<name>A0A1B0DHP1_PHLPP</name>
<proteinExistence type="predicted"/>
<evidence type="ECO:0000313" key="3">
    <source>
        <dbReference type="Proteomes" id="UP000092462"/>
    </source>
</evidence>
<dbReference type="VEuPathDB" id="VectorBase:PPAI007675"/>
<sequence length="238" mass="24955">MPGSARVFPLTGTKEFYCPLGKKEPLSIIGLRSQSCLLVITAKEAAALAVEEGSKVAKSAEEQAKAAAGAARQTASNVSDTVENTKKQAASMAEQTQKAANDAINQGLKTAEQEIDNTMKATSTAVDQKLQEANKYADEKRVQLEKKVNEEAAKAQESAGNSAANLLGKLNLGASLKSLGEKTASLFDRKKKDAETLAAEKAATAQKMAEEQVKKAGEAVGQTRSEAENLAASTGLIN</sequence>
<keyword evidence="3" id="KW-1185">Reference proteome</keyword>
<accession>A0A1B0DHP1</accession>
<evidence type="ECO:0000313" key="2">
    <source>
        <dbReference type="EnsemblMetazoa" id="PPAI007675-PA"/>
    </source>
</evidence>
<feature type="region of interest" description="Disordered" evidence="1">
    <location>
        <begin position="209"/>
        <end position="238"/>
    </location>
</feature>
<dbReference type="VEuPathDB" id="VectorBase:PPAPM1_000064"/>
<evidence type="ECO:0000256" key="1">
    <source>
        <dbReference type="SAM" id="MobiDB-lite"/>
    </source>
</evidence>
<protein>
    <submittedName>
        <fullName evidence="2">Uncharacterized protein</fullName>
    </submittedName>
</protein>
<dbReference type="Proteomes" id="UP000092462">
    <property type="component" value="Unassembled WGS sequence"/>
</dbReference>
<dbReference type="AlphaFoldDB" id="A0A1B0DHP1"/>
<feature type="region of interest" description="Disordered" evidence="1">
    <location>
        <begin position="68"/>
        <end position="100"/>
    </location>
</feature>
<reference evidence="2" key="1">
    <citation type="submission" date="2022-08" db="UniProtKB">
        <authorList>
            <consortium name="EnsemblMetazoa"/>
        </authorList>
    </citation>
    <scope>IDENTIFICATION</scope>
    <source>
        <strain evidence="2">Israel</strain>
    </source>
</reference>
<organism evidence="2 3">
    <name type="scientific">Phlebotomus papatasi</name>
    <name type="common">Sandfly</name>
    <dbReference type="NCBI Taxonomy" id="29031"/>
    <lineage>
        <taxon>Eukaryota</taxon>
        <taxon>Metazoa</taxon>
        <taxon>Ecdysozoa</taxon>
        <taxon>Arthropoda</taxon>
        <taxon>Hexapoda</taxon>
        <taxon>Insecta</taxon>
        <taxon>Pterygota</taxon>
        <taxon>Neoptera</taxon>
        <taxon>Endopterygota</taxon>
        <taxon>Diptera</taxon>
        <taxon>Nematocera</taxon>
        <taxon>Psychodoidea</taxon>
        <taxon>Psychodidae</taxon>
        <taxon>Phlebotomus</taxon>
        <taxon>Phlebotomus</taxon>
    </lineage>
</organism>